<organism evidence="2 3">
    <name type="scientific">Suillus fuscotomentosus</name>
    <dbReference type="NCBI Taxonomy" id="1912939"/>
    <lineage>
        <taxon>Eukaryota</taxon>
        <taxon>Fungi</taxon>
        <taxon>Dikarya</taxon>
        <taxon>Basidiomycota</taxon>
        <taxon>Agaricomycotina</taxon>
        <taxon>Agaricomycetes</taxon>
        <taxon>Agaricomycetidae</taxon>
        <taxon>Boletales</taxon>
        <taxon>Suillineae</taxon>
        <taxon>Suillaceae</taxon>
        <taxon>Suillus</taxon>
    </lineage>
</organism>
<dbReference type="AlphaFoldDB" id="A0AAD4EM08"/>
<feature type="transmembrane region" description="Helical" evidence="1">
    <location>
        <begin position="12"/>
        <end position="35"/>
    </location>
</feature>
<evidence type="ECO:0000313" key="3">
    <source>
        <dbReference type="Proteomes" id="UP001195769"/>
    </source>
</evidence>
<dbReference type="Proteomes" id="UP001195769">
    <property type="component" value="Unassembled WGS sequence"/>
</dbReference>
<keyword evidence="1" id="KW-0812">Transmembrane</keyword>
<keyword evidence="1" id="KW-1133">Transmembrane helix</keyword>
<comment type="caution">
    <text evidence="2">The sequence shown here is derived from an EMBL/GenBank/DDBJ whole genome shotgun (WGS) entry which is preliminary data.</text>
</comment>
<dbReference type="EMBL" id="JABBWK010000001">
    <property type="protein sequence ID" value="KAG1908536.1"/>
    <property type="molecule type" value="Genomic_DNA"/>
</dbReference>
<reference evidence="2" key="1">
    <citation type="journal article" date="2020" name="New Phytol.">
        <title>Comparative genomics reveals dynamic genome evolution in host specialist ectomycorrhizal fungi.</title>
        <authorList>
            <person name="Lofgren L.A."/>
            <person name="Nguyen N.H."/>
            <person name="Vilgalys R."/>
            <person name="Ruytinx J."/>
            <person name="Liao H.L."/>
            <person name="Branco S."/>
            <person name="Kuo A."/>
            <person name="LaButti K."/>
            <person name="Lipzen A."/>
            <person name="Andreopoulos W."/>
            <person name="Pangilinan J."/>
            <person name="Riley R."/>
            <person name="Hundley H."/>
            <person name="Na H."/>
            <person name="Barry K."/>
            <person name="Grigoriev I.V."/>
            <person name="Stajich J.E."/>
            <person name="Kennedy P.G."/>
        </authorList>
    </citation>
    <scope>NUCLEOTIDE SEQUENCE</scope>
    <source>
        <strain evidence="2">FC203</strain>
    </source>
</reference>
<protein>
    <submittedName>
        <fullName evidence="2">Uncharacterized protein</fullName>
    </submittedName>
</protein>
<keyword evidence="3" id="KW-1185">Reference proteome</keyword>
<name>A0AAD4EM08_9AGAM</name>
<sequence length="98" mass="10826">MKLVVCSSYFSRLLLFPIVVLFYCPFPILLAFHVLPRSSASAGVRNTSATSLTVIFALTDSSMRKHDWLSCSNFAFLSFIVIVTSPAAFSSPSNEDIR</sequence>
<evidence type="ECO:0000313" key="2">
    <source>
        <dbReference type="EMBL" id="KAG1908536.1"/>
    </source>
</evidence>
<dbReference type="RefSeq" id="XP_041234111.1">
    <property type="nucleotide sequence ID" value="XM_041378257.1"/>
</dbReference>
<keyword evidence="1" id="KW-0472">Membrane</keyword>
<evidence type="ECO:0000256" key="1">
    <source>
        <dbReference type="SAM" id="Phobius"/>
    </source>
</evidence>
<proteinExistence type="predicted"/>
<feature type="transmembrane region" description="Helical" evidence="1">
    <location>
        <begin position="68"/>
        <end position="89"/>
    </location>
</feature>
<gene>
    <name evidence="2" type="ORF">F5891DRAFT_993567</name>
</gene>
<dbReference type="GeneID" id="64672555"/>
<accession>A0AAD4EM08</accession>